<dbReference type="PANTHER" id="PTHR22914">
    <property type="entry name" value="CHITIN SYNTHASE"/>
    <property type="match status" value="1"/>
</dbReference>
<keyword evidence="10" id="KW-0325">Glycoprotein</keyword>
<comment type="similarity">
    <text evidence="11">Belongs to the chitin synthase family. Class IV subfamily.</text>
</comment>
<feature type="transmembrane region" description="Helical" evidence="13">
    <location>
        <begin position="895"/>
        <end position="918"/>
    </location>
</feature>
<protein>
    <recommendedName>
        <fullName evidence="2">chitin synthase</fullName>
        <ecNumber evidence="2">2.4.1.16</ecNumber>
    </recommendedName>
</protein>
<feature type="transmembrane region" description="Helical" evidence="13">
    <location>
        <begin position="251"/>
        <end position="272"/>
    </location>
</feature>
<evidence type="ECO:0000256" key="12">
    <source>
        <dbReference type="ARBA" id="ARBA00048014"/>
    </source>
</evidence>
<evidence type="ECO:0000256" key="4">
    <source>
        <dbReference type="ARBA" id="ARBA00022676"/>
    </source>
</evidence>
<evidence type="ECO:0000256" key="1">
    <source>
        <dbReference type="ARBA" id="ARBA00004651"/>
    </source>
</evidence>
<evidence type="ECO:0000256" key="3">
    <source>
        <dbReference type="ARBA" id="ARBA00022475"/>
    </source>
</evidence>
<feature type="transmembrane region" description="Helical" evidence="13">
    <location>
        <begin position="142"/>
        <end position="161"/>
    </location>
</feature>
<keyword evidence="9 13" id="KW-0472">Membrane</keyword>
<evidence type="ECO:0000256" key="10">
    <source>
        <dbReference type="ARBA" id="ARBA00023180"/>
    </source>
</evidence>
<dbReference type="Pfam" id="PF03142">
    <property type="entry name" value="Chitin_synth_2"/>
    <property type="match status" value="1"/>
</dbReference>
<feature type="transmembrane region" description="Helical" evidence="13">
    <location>
        <begin position="954"/>
        <end position="978"/>
    </location>
</feature>
<dbReference type="InterPro" id="IPR029044">
    <property type="entry name" value="Nucleotide-diphossugar_trans"/>
</dbReference>
<keyword evidence="7 13" id="KW-1133">Transmembrane helix</keyword>
<feature type="transmembrane region" description="Helical" evidence="13">
    <location>
        <begin position="77"/>
        <end position="96"/>
    </location>
</feature>
<evidence type="ECO:0000256" key="9">
    <source>
        <dbReference type="ARBA" id="ARBA00023136"/>
    </source>
</evidence>
<feature type="transmembrane region" description="Helical" evidence="13">
    <location>
        <begin position="292"/>
        <end position="312"/>
    </location>
</feature>
<dbReference type="GO" id="GO:0005886">
    <property type="term" value="C:plasma membrane"/>
    <property type="evidence" value="ECO:0007669"/>
    <property type="project" value="UniProtKB-SubCell"/>
</dbReference>
<feature type="transmembrane region" description="Helical" evidence="13">
    <location>
        <begin position="173"/>
        <end position="197"/>
    </location>
</feature>
<dbReference type="EC" id="2.4.1.16" evidence="2"/>
<proteinExistence type="inferred from homology"/>
<dbReference type="AlphaFoldDB" id="A0A3Q3JZ80"/>
<feature type="transmembrane region" description="Helical" evidence="13">
    <location>
        <begin position="324"/>
        <end position="347"/>
    </location>
</feature>
<dbReference type="FunFam" id="3.90.550.10:FF:000139">
    <property type="entry name" value="Chitin synthase 8"/>
    <property type="match status" value="1"/>
</dbReference>
<feature type="transmembrane region" description="Helical" evidence="13">
    <location>
        <begin position="203"/>
        <end position="222"/>
    </location>
</feature>
<dbReference type="SUPFAM" id="SSF53448">
    <property type="entry name" value="Nucleotide-diphospho-sugar transferases"/>
    <property type="match status" value="1"/>
</dbReference>
<evidence type="ECO:0000256" key="7">
    <source>
        <dbReference type="ARBA" id="ARBA00022989"/>
    </source>
</evidence>
<dbReference type="CDD" id="cd04190">
    <property type="entry name" value="Chitin_synth_C"/>
    <property type="match status" value="1"/>
</dbReference>
<keyword evidence="5" id="KW-0808">Transferase</keyword>
<dbReference type="Ensembl" id="ENSMALT00000026129.1">
    <property type="protein sequence ID" value="ENSMALP00000025654.1"/>
    <property type="gene ID" value="ENSMALG00000017844.1"/>
</dbReference>
<sequence>MDEDRNLSKRLWDTCREVPIIEDKQTPWKLFKLLKIITLFVVAVLVFGLALCSKTSFLLLITLSNEGTTTIPAEQKPLALLCIGCSLITSSILLLLKSIWKSCYKSSNLPGKNSVVLVLFFEFLVSVGSAILTIVAMPHLDIVTNATILNGVAVLSALLQVITQCTAKERNRFLLPSITAFILILLGYILFLILYIMKGDTRMSIWVGLAVGGSFLVSFNWYEKYFRVIGENSSSIFLKNLCKDMTKCQNVLHILSSLLRIAVTTSVLEAYVPLSKMDWGIVTSIPSRETRIIAITIGVQLISSALCHWFALAACKMRALQKCFILPLYLASLAVMAVLVIPVVVYYEDYRRSLNESTSINFSGYCNVIADGRNQSLNDSVFPHLVLDVTHTLCFLDMSQISDIGMLTGSAVSWWLGLVLATLHLWHLRLYRIQRTRDLFIKRPYEGVFIEQSLLLNTRFDVQMTDRLKQFRPLYPVKVFLCATMWHESYDEMMKMIISIFRLDKYRPRKEGETSDVSFEGHVYFDDAFRDVPESKGRHVNQYAEMLVEIIREVYSIFLNTDEGLFRKQHQIPDQKLVRTPYGGRIVVTMPHGNMLVVHLKDKNLIRHKKRWSQVMYFYYLLGWKLASKYYKRWEKGEDESELKRKFQKEKHNTYLLALDGDTDFQPAAVMLLVDRLQLYPLVGAACGRIHPTGSGPMVWYQKFEYAVGHWLNKTAEHVLGCVLCSPGCFSLFRAAALMDDNVMKTYTIKASKARHYIQYDQGEDRWLCTLLLKQGWRVEYNAASDAYTNAPEDFKEFYNQRRRWGPSTMANTVDLLGASTLMTSRNQSMSKPYMLYQLFSLVSSILAPSAVILMTAGNLTVLLDIHPSSALILAVIPPAVFLGISFKIKSDTQILIAAVMSALYALLMLIAVLLIIGNMVKDKTILTPSSIFLITLAGFYLLTALMHPQEVGLVLYGLLYILCVPSAYLLLAIYSMVNMNNVSWGTREMTSAAGAAKPETATPQTKTQKAESTFKRFFSRAQLCKRLYRKGSAEELIVSRQNTSVEAPQLQNMIVEDEARPEEQHREEEPAITCPNQCWVTQLQSLSDDMCLQEDTLDLNEEQFFRELTAKYLEPLPEDKQKQKKMADELRHLRNKITFLYFICNAFWLMATFTLQLIRTSIFIQVPMVDMNLQFTGQHIYVDPLGFMFILTFAMLVLFQFLAMLYHRIYTLIHYMAFLDTESKSEKPKQQVQEVDDDEVDDDDELVFSNLLDSGTLV</sequence>
<dbReference type="PANTHER" id="PTHR22914:SF42">
    <property type="entry name" value="CHITIN SYNTHASE"/>
    <property type="match status" value="1"/>
</dbReference>
<dbReference type="GO" id="GO:0004100">
    <property type="term" value="F:chitin synthase activity"/>
    <property type="evidence" value="ECO:0007669"/>
    <property type="project" value="UniProtKB-EC"/>
</dbReference>
<reference evidence="14" key="2">
    <citation type="submission" date="2025-09" db="UniProtKB">
        <authorList>
            <consortium name="Ensembl"/>
        </authorList>
    </citation>
    <scope>IDENTIFICATION</scope>
</reference>
<accession>A0A3Q3JZ80</accession>
<evidence type="ECO:0000313" key="15">
    <source>
        <dbReference type="Proteomes" id="UP000261600"/>
    </source>
</evidence>
<dbReference type="Proteomes" id="UP000261600">
    <property type="component" value="Unplaced"/>
</dbReference>
<dbReference type="GO" id="GO:0006031">
    <property type="term" value="P:chitin biosynthetic process"/>
    <property type="evidence" value="ECO:0007669"/>
    <property type="project" value="TreeGrafter"/>
</dbReference>
<evidence type="ECO:0000256" key="6">
    <source>
        <dbReference type="ARBA" id="ARBA00022692"/>
    </source>
</evidence>
<feature type="transmembrane region" description="Helical" evidence="13">
    <location>
        <begin position="1185"/>
        <end position="1207"/>
    </location>
</feature>
<comment type="catalytic activity">
    <reaction evidence="12">
        <text>[(1-&gt;4)-N-acetyl-beta-D-glucosaminyl](n) + UDP-N-acetyl-alpha-D-glucosamine = [(1-&gt;4)-N-acetyl-beta-D-glucosaminyl](n+1) + UDP + H(+)</text>
        <dbReference type="Rhea" id="RHEA:16637"/>
        <dbReference type="Rhea" id="RHEA-COMP:9593"/>
        <dbReference type="Rhea" id="RHEA-COMP:9595"/>
        <dbReference type="ChEBI" id="CHEBI:15378"/>
        <dbReference type="ChEBI" id="CHEBI:17029"/>
        <dbReference type="ChEBI" id="CHEBI:57705"/>
        <dbReference type="ChEBI" id="CHEBI:58223"/>
        <dbReference type="EC" id="2.4.1.16"/>
    </reaction>
</comment>
<evidence type="ECO:0000256" key="8">
    <source>
        <dbReference type="ARBA" id="ARBA00023054"/>
    </source>
</evidence>
<reference evidence="14" key="1">
    <citation type="submission" date="2025-08" db="UniProtKB">
        <authorList>
            <consortium name="Ensembl"/>
        </authorList>
    </citation>
    <scope>IDENTIFICATION</scope>
</reference>
<feature type="transmembrane region" description="Helical" evidence="13">
    <location>
        <begin position="930"/>
        <end position="948"/>
    </location>
</feature>
<evidence type="ECO:0000256" key="11">
    <source>
        <dbReference type="ARBA" id="ARBA00046329"/>
    </source>
</evidence>
<dbReference type="STRING" id="43700.ENSMALP00000025654"/>
<feature type="transmembrane region" description="Helical" evidence="13">
    <location>
        <begin position="116"/>
        <end position="136"/>
    </location>
</feature>
<feature type="transmembrane region" description="Helical" evidence="13">
    <location>
        <begin position="835"/>
        <end position="857"/>
    </location>
</feature>
<keyword evidence="4" id="KW-0328">Glycosyltransferase</keyword>
<keyword evidence="3" id="KW-1003">Cell membrane</keyword>
<evidence type="ECO:0000256" key="2">
    <source>
        <dbReference type="ARBA" id="ARBA00012543"/>
    </source>
</evidence>
<feature type="transmembrane region" description="Helical" evidence="13">
    <location>
        <begin position="33"/>
        <end position="57"/>
    </location>
</feature>
<keyword evidence="15" id="KW-1185">Reference proteome</keyword>
<keyword evidence="8" id="KW-0175">Coiled coil</keyword>
<feature type="transmembrane region" description="Helical" evidence="13">
    <location>
        <begin position="404"/>
        <end position="426"/>
    </location>
</feature>
<name>A0A3Q3JZ80_MONAL</name>
<evidence type="ECO:0000313" key="14">
    <source>
        <dbReference type="Ensembl" id="ENSMALP00000025654.1"/>
    </source>
</evidence>
<comment type="subcellular location">
    <subcellularLocation>
        <location evidence="1">Cell membrane</location>
        <topology evidence="1">Multi-pass membrane protein</topology>
    </subcellularLocation>
</comment>
<keyword evidence="6 13" id="KW-0812">Transmembrane</keyword>
<evidence type="ECO:0000256" key="5">
    <source>
        <dbReference type="ARBA" id="ARBA00022679"/>
    </source>
</evidence>
<dbReference type="InterPro" id="IPR004835">
    <property type="entry name" value="Chitin_synth"/>
</dbReference>
<feature type="transmembrane region" description="Helical" evidence="13">
    <location>
        <begin position="1140"/>
        <end position="1165"/>
    </location>
</feature>
<evidence type="ECO:0000256" key="13">
    <source>
        <dbReference type="SAM" id="Phobius"/>
    </source>
</evidence>
<organism evidence="14 15">
    <name type="scientific">Monopterus albus</name>
    <name type="common">Swamp eel</name>
    <dbReference type="NCBI Taxonomy" id="43700"/>
    <lineage>
        <taxon>Eukaryota</taxon>
        <taxon>Metazoa</taxon>
        <taxon>Chordata</taxon>
        <taxon>Craniata</taxon>
        <taxon>Vertebrata</taxon>
        <taxon>Euteleostomi</taxon>
        <taxon>Actinopterygii</taxon>
        <taxon>Neopterygii</taxon>
        <taxon>Teleostei</taxon>
        <taxon>Neoteleostei</taxon>
        <taxon>Acanthomorphata</taxon>
        <taxon>Anabantaria</taxon>
        <taxon>Synbranchiformes</taxon>
        <taxon>Synbranchidae</taxon>
        <taxon>Monopterus</taxon>
    </lineage>
</organism>